<dbReference type="PRINTS" id="PR00081">
    <property type="entry name" value="GDHRDH"/>
</dbReference>
<dbReference type="EMBL" id="JAZAVK010000017">
    <property type="protein sequence ID" value="KAK7430770.1"/>
    <property type="molecule type" value="Genomic_DNA"/>
</dbReference>
<evidence type="ECO:0008006" key="5">
    <source>
        <dbReference type="Google" id="ProtNLM"/>
    </source>
</evidence>
<evidence type="ECO:0000313" key="3">
    <source>
        <dbReference type="EMBL" id="KAK7430770.1"/>
    </source>
</evidence>
<proteinExistence type="inferred from homology"/>
<gene>
    <name evidence="3" type="ORF">QQZ08_002814</name>
</gene>
<protein>
    <recommendedName>
        <fullName evidence="5">NAD(P)-binding protein</fullName>
    </recommendedName>
</protein>
<dbReference type="InterPro" id="IPR036291">
    <property type="entry name" value="NAD(P)-bd_dom_sf"/>
</dbReference>
<reference evidence="3 4" key="1">
    <citation type="journal article" date="2025" name="Microbiol. Resour. Announc.">
        <title>Draft genome sequences for Neonectria magnoliae and Neonectria punicea, canker pathogens of Liriodendron tulipifera and Acer saccharum in West Virginia.</title>
        <authorList>
            <person name="Petronek H.M."/>
            <person name="Kasson M.T."/>
            <person name="Metheny A.M."/>
            <person name="Stauder C.M."/>
            <person name="Lovett B."/>
            <person name="Lynch S.C."/>
            <person name="Garnas J.R."/>
            <person name="Kasson L.R."/>
            <person name="Stajich J.E."/>
        </authorList>
    </citation>
    <scope>NUCLEOTIDE SEQUENCE [LARGE SCALE GENOMIC DNA]</scope>
    <source>
        <strain evidence="3 4">NRRL 64651</strain>
    </source>
</reference>
<dbReference type="Proteomes" id="UP001498421">
    <property type="component" value="Unassembled WGS sequence"/>
</dbReference>
<dbReference type="PANTHER" id="PTHR43669">
    <property type="entry name" value="5-KETO-D-GLUCONATE 5-REDUCTASE"/>
    <property type="match status" value="1"/>
</dbReference>
<accession>A0ABR1IB20</accession>
<organism evidence="3 4">
    <name type="scientific">Neonectria magnoliae</name>
    <dbReference type="NCBI Taxonomy" id="2732573"/>
    <lineage>
        <taxon>Eukaryota</taxon>
        <taxon>Fungi</taxon>
        <taxon>Dikarya</taxon>
        <taxon>Ascomycota</taxon>
        <taxon>Pezizomycotina</taxon>
        <taxon>Sordariomycetes</taxon>
        <taxon>Hypocreomycetidae</taxon>
        <taxon>Hypocreales</taxon>
        <taxon>Nectriaceae</taxon>
        <taxon>Neonectria</taxon>
    </lineage>
</organism>
<evidence type="ECO:0000256" key="2">
    <source>
        <dbReference type="ARBA" id="ARBA00023002"/>
    </source>
</evidence>
<comment type="similarity">
    <text evidence="1">Belongs to the short-chain dehydrogenases/reductases (SDR) family.</text>
</comment>
<name>A0ABR1IB20_9HYPO</name>
<dbReference type="Gene3D" id="3.40.50.720">
    <property type="entry name" value="NAD(P)-binding Rossmann-like Domain"/>
    <property type="match status" value="1"/>
</dbReference>
<dbReference type="CDD" id="cd05233">
    <property type="entry name" value="SDR_c"/>
    <property type="match status" value="1"/>
</dbReference>
<comment type="caution">
    <text evidence="3">The sequence shown here is derived from an EMBL/GenBank/DDBJ whole genome shotgun (WGS) entry which is preliminary data.</text>
</comment>
<dbReference type="Pfam" id="PF00106">
    <property type="entry name" value="adh_short"/>
    <property type="match status" value="1"/>
</dbReference>
<keyword evidence="2" id="KW-0560">Oxidoreductase</keyword>
<dbReference type="PANTHER" id="PTHR43669:SF3">
    <property type="entry name" value="ALCOHOL DEHYDROGENASE, PUTATIVE (AFU_ORTHOLOGUE AFUA_3G03445)-RELATED"/>
    <property type="match status" value="1"/>
</dbReference>
<sequence length="244" mass="26721">MESAWKMTEPFHRAPYPSISPLRPELTQTGKTVLVIGGNAGIGYAIAKAFLQASAAKVIILGRRPEPTKDTAVQLARSNPHADVVGLVCDVSSATDVEELWNSLEQEGTVVDVLVLNAVKISDHKPILDVGTEGIWKDYDMNLRAQLQMTERFYKQKGQGAPGPQYLVNVSTYAIHDWKAASDFPGYGLTKSAAALAMQLIAEDIPPERMQIINMNPGGVLTQTVKDAGYREDSYPWNSRELIP</sequence>
<keyword evidence="4" id="KW-1185">Reference proteome</keyword>
<dbReference type="InterPro" id="IPR002347">
    <property type="entry name" value="SDR_fam"/>
</dbReference>
<evidence type="ECO:0000313" key="4">
    <source>
        <dbReference type="Proteomes" id="UP001498421"/>
    </source>
</evidence>
<evidence type="ECO:0000256" key="1">
    <source>
        <dbReference type="ARBA" id="ARBA00006484"/>
    </source>
</evidence>
<dbReference type="SUPFAM" id="SSF51735">
    <property type="entry name" value="NAD(P)-binding Rossmann-fold domains"/>
    <property type="match status" value="1"/>
</dbReference>